<dbReference type="AlphaFoldDB" id="A0A972NW39"/>
<sequence length="103" mass="11627">MNLIISMFHRSDLSRSRAMVQELAEESIKARRNLDETERKAARALEDAKRLDEADFRMKFEKRLTPQSAFLPSAVPAGMPPTPFDAWEFTRMPTASPSIGSAT</sequence>
<organism evidence="2 3">
    <name type="scientific">Paraburkholderia elongata</name>
    <dbReference type="NCBI Taxonomy" id="2675747"/>
    <lineage>
        <taxon>Bacteria</taxon>
        <taxon>Pseudomonadati</taxon>
        <taxon>Pseudomonadota</taxon>
        <taxon>Betaproteobacteria</taxon>
        <taxon>Burkholderiales</taxon>
        <taxon>Burkholderiaceae</taxon>
        <taxon>Paraburkholderia</taxon>
    </lineage>
</organism>
<feature type="coiled-coil region" evidence="1">
    <location>
        <begin position="20"/>
        <end position="54"/>
    </location>
</feature>
<evidence type="ECO:0000313" key="3">
    <source>
        <dbReference type="Proteomes" id="UP000655523"/>
    </source>
</evidence>
<name>A0A972NW39_9BURK</name>
<comment type="caution">
    <text evidence="2">The sequence shown here is derived from an EMBL/GenBank/DDBJ whole genome shotgun (WGS) entry which is preliminary data.</text>
</comment>
<dbReference type="Proteomes" id="UP000655523">
    <property type="component" value="Unassembled WGS sequence"/>
</dbReference>
<dbReference type="RefSeq" id="WP_172173238.1">
    <property type="nucleotide sequence ID" value="NZ_WOEZ01000196.1"/>
</dbReference>
<keyword evidence="1" id="KW-0175">Coiled coil</keyword>
<keyword evidence="3" id="KW-1185">Reference proteome</keyword>
<protein>
    <submittedName>
        <fullName evidence="2">Uncharacterized protein</fullName>
    </submittedName>
</protein>
<dbReference type="EMBL" id="WOEZ01000196">
    <property type="protein sequence ID" value="NPT59694.1"/>
    <property type="molecule type" value="Genomic_DNA"/>
</dbReference>
<proteinExistence type="predicted"/>
<accession>A0A972NW39</accession>
<evidence type="ECO:0000256" key="1">
    <source>
        <dbReference type="SAM" id="Coils"/>
    </source>
</evidence>
<reference evidence="2 3" key="1">
    <citation type="submission" date="2019-11" db="EMBL/GenBank/DDBJ databases">
        <title>Metabolism of dissolved organic matter in forest soils.</title>
        <authorList>
            <person name="Cyle K.T."/>
            <person name="Wilhelm R.C."/>
            <person name="Martinez C.E."/>
        </authorList>
    </citation>
    <scope>NUCLEOTIDE SEQUENCE [LARGE SCALE GENOMIC DNA]</scope>
    <source>
        <strain evidence="2 3">5N</strain>
    </source>
</reference>
<evidence type="ECO:0000313" key="2">
    <source>
        <dbReference type="EMBL" id="NPT59694.1"/>
    </source>
</evidence>
<gene>
    <name evidence="2" type="ORF">GNZ13_35355</name>
</gene>